<dbReference type="Proteomes" id="UP000050761">
    <property type="component" value="Unassembled WGS sequence"/>
</dbReference>
<dbReference type="WBParaSite" id="HPBE_0001010501-mRNA-1">
    <property type="protein sequence ID" value="HPBE_0001010501-mRNA-1"/>
    <property type="gene ID" value="HPBE_0001010501"/>
</dbReference>
<feature type="compositionally biased region" description="Basic and acidic residues" evidence="1">
    <location>
        <begin position="87"/>
        <end position="96"/>
    </location>
</feature>
<keyword evidence="3" id="KW-1185">Reference proteome</keyword>
<evidence type="ECO:0000313" key="2">
    <source>
        <dbReference type="EMBL" id="VDO83700.1"/>
    </source>
</evidence>
<feature type="region of interest" description="Disordered" evidence="1">
    <location>
        <begin position="55"/>
        <end position="224"/>
    </location>
</feature>
<dbReference type="AlphaFoldDB" id="A0A183FQR5"/>
<evidence type="ECO:0000313" key="4">
    <source>
        <dbReference type="WBParaSite" id="HPBE_0001010501-mRNA-1"/>
    </source>
</evidence>
<accession>A0A3P7Y7B9</accession>
<feature type="compositionally biased region" description="Pro residues" evidence="1">
    <location>
        <begin position="138"/>
        <end position="206"/>
    </location>
</feature>
<proteinExistence type="predicted"/>
<reference evidence="4" key="2">
    <citation type="submission" date="2019-09" db="UniProtKB">
        <authorList>
            <consortium name="WormBaseParasite"/>
        </authorList>
    </citation>
    <scope>IDENTIFICATION</scope>
</reference>
<protein>
    <submittedName>
        <fullName evidence="4">WH2 domain-containing protein</fullName>
    </submittedName>
</protein>
<evidence type="ECO:0000256" key="1">
    <source>
        <dbReference type="SAM" id="MobiDB-lite"/>
    </source>
</evidence>
<accession>A0A183FQR5</accession>
<dbReference type="OrthoDB" id="5783911at2759"/>
<gene>
    <name evidence="2" type="ORF">HPBE_LOCUS10106</name>
</gene>
<sequence length="224" mass="23471">MVPGFFAPGTIPESGENSIRLQKAGRPPKDLAMGHVIGRGADQRLRSTHCISSIARSFDPSLSELEWQGSSSSENSDNSGSRSPASGDKKKYRPQDDNETINEVVSNWGAVVAQSSSKKGAKSKHPRTQQTQPANQPGWPPPPGFPPPPPPPPGFPGSPAPGWPPAPNVPPPPPPPGFPGPPAPGWPPAPNVPPPPPPAPPPPRTPPKPRGKNPKGLDPYFCVP</sequence>
<dbReference type="EMBL" id="UZAH01026650">
    <property type="protein sequence ID" value="VDO83700.1"/>
    <property type="molecule type" value="Genomic_DNA"/>
</dbReference>
<feature type="compositionally biased region" description="Low complexity" evidence="1">
    <location>
        <begin position="69"/>
        <end position="83"/>
    </location>
</feature>
<organism evidence="3 4">
    <name type="scientific">Heligmosomoides polygyrus</name>
    <name type="common">Parasitic roundworm</name>
    <dbReference type="NCBI Taxonomy" id="6339"/>
    <lineage>
        <taxon>Eukaryota</taxon>
        <taxon>Metazoa</taxon>
        <taxon>Ecdysozoa</taxon>
        <taxon>Nematoda</taxon>
        <taxon>Chromadorea</taxon>
        <taxon>Rhabditida</taxon>
        <taxon>Rhabditina</taxon>
        <taxon>Rhabditomorpha</taxon>
        <taxon>Strongyloidea</taxon>
        <taxon>Heligmosomidae</taxon>
        <taxon>Heligmosomoides</taxon>
    </lineage>
</organism>
<reference evidence="2 3" key="1">
    <citation type="submission" date="2018-11" db="EMBL/GenBank/DDBJ databases">
        <authorList>
            <consortium name="Pathogen Informatics"/>
        </authorList>
    </citation>
    <scope>NUCLEOTIDE SEQUENCE [LARGE SCALE GENOMIC DNA]</scope>
</reference>
<evidence type="ECO:0000313" key="3">
    <source>
        <dbReference type="Proteomes" id="UP000050761"/>
    </source>
</evidence>
<feature type="region of interest" description="Disordered" evidence="1">
    <location>
        <begin position="1"/>
        <end position="34"/>
    </location>
</feature>
<name>A0A183FQR5_HELPZ</name>